<evidence type="ECO:0000256" key="18">
    <source>
        <dbReference type="ARBA" id="ARBA00044903"/>
    </source>
</evidence>
<evidence type="ECO:0000256" key="5">
    <source>
        <dbReference type="ARBA" id="ARBA00022692"/>
    </source>
</evidence>
<dbReference type="PROSITE" id="PS50850">
    <property type="entry name" value="MFS"/>
    <property type="match status" value="1"/>
</dbReference>
<evidence type="ECO:0000256" key="13">
    <source>
        <dbReference type="ARBA" id="ARBA00044891"/>
    </source>
</evidence>
<dbReference type="GO" id="GO:0005886">
    <property type="term" value="C:plasma membrane"/>
    <property type="evidence" value="ECO:0007669"/>
    <property type="project" value="UniProtKB-SubCell"/>
</dbReference>
<feature type="transmembrane region" description="Helical" evidence="26">
    <location>
        <begin position="335"/>
        <end position="355"/>
    </location>
</feature>
<comment type="catalytic activity">
    <reaction evidence="19">
        <text>L-histidyl-L-alpha-amino acid(out) = L-histidyl-L-alpha-amino acid(in)</text>
        <dbReference type="Rhea" id="RHEA:79379"/>
        <dbReference type="ChEBI" id="CHEBI:229964"/>
    </reaction>
</comment>
<comment type="catalytic activity">
    <reaction evidence="13">
        <text>L-lysyl-L-alpha-amino acid(out) = L-lysyl-L-alpha-amino acid(in)</text>
        <dbReference type="Rhea" id="RHEA:79387"/>
        <dbReference type="ChEBI" id="CHEBI:229965"/>
    </reaction>
</comment>
<comment type="catalytic activity">
    <reaction evidence="14">
        <text>L-alpha-aminoacyl-L-lysine(out) = L-alpha-aminoacyl-L-lysine(in)</text>
        <dbReference type="Rhea" id="RHEA:79383"/>
        <dbReference type="ChEBI" id="CHEBI:229966"/>
    </reaction>
</comment>
<comment type="catalytic activity">
    <reaction evidence="16">
        <text>L-arginyl-L-alpha-amino acid(out) = L-arginyl-L-alpha-amino acid(in)</text>
        <dbReference type="Rhea" id="RHEA:79371"/>
        <dbReference type="ChEBI" id="CHEBI:84315"/>
    </reaction>
</comment>
<feature type="transmembrane region" description="Helical" evidence="26">
    <location>
        <begin position="270"/>
        <end position="291"/>
    </location>
</feature>
<evidence type="ECO:0000256" key="26">
    <source>
        <dbReference type="SAM" id="Phobius"/>
    </source>
</evidence>
<keyword evidence="6 26" id="KW-1133">Transmembrane helix</keyword>
<evidence type="ECO:0000256" key="19">
    <source>
        <dbReference type="ARBA" id="ARBA00044912"/>
    </source>
</evidence>
<evidence type="ECO:0000256" key="17">
    <source>
        <dbReference type="ARBA" id="ARBA00044900"/>
    </source>
</evidence>
<dbReference type="InterPro" id="IPR052187">
    <property type="entry name" value="MFSD1"/>
</dbReference>
<dbReference type="Proteomes" id="UP000502677">
    <property type="component" value="Chromosome"/>
</dbReference>
<evidence type="ECO:0000256" key="12">
    <source>
        <dbReference type="ARBA" id="ARBA00044884"/>
    </source>
</evidence>
<dbReference type="InterPro" id="IPR011701">
    <property type="entry name" value="MFS"/>
</dbReference>
<feature type="transmembrane region" description="Helical" evidence="26">
    <location>
        <begin position="303"/>
        <end position="323"/>
    </location>
</feature>
<keyword evidence="7 26" id="KW-0472">Membrane</keyword>
<evidence type="ECO:0000256" key="6">
    <source>
        <dbReference type="ARBA" id="ARBA00022989"/>
    </source>
</evidence>
<sequence>MRTATRPLLPWVVWGVAAIAYAVAIINRSSLAALGPAAQDHFGIDATTLAAFPVIQLIVYAGLQIPVGVMLDRWGSTVLILSGGVLMIVGQVVMATVADVRLAILARVLVGAGDACTFISVMRLLPEWFALRQLATLGQLTGLIGQAGQLISVIPLAWAVSTFGWVTGFGGIAATGLLVTLLATVVLRDRPGEGTAFERMTGRRGRLTNEARSLANSPTTGTSLIGPPATEMMAIQTADAANPKPKRIWDGPVRFWVKTRRLLSLPGVRLSYWVHFTSPFAANVFLLLWGTPFLTGGVGLSPAAASGLLSLTVLSSMFAGLLLGPISSRFIERRVWINVGITLAIAAVWITVILWDGAPPVWVLIVLLVVMPLGGPASMIAFEVSRSHTPRSFIGFGTGLVNTAGFTASLLVILFIGLVLDWQGAGSPENYSLGAFKVAFAVQIPLWALGLTMIVVEQRKTKRWMQEHGRKLR</sequence>
<evidence type="ECO:0000256" key="9">
    <source>
        <dbReference type="ARBA" id="ARBA00044876"/>
    </source>
</evidence>
<dbReference type="SUPFAM" id="SSF103473">
    <property type="entry name" value="MFS general substrate transporter"/>
    <property type="match status" value="1"/>
</dbReference>
<feature type="transmembrane region" description="Helical" evidence="26">
    <location>
        <begin position="48"/>
        <end position="71"/>
    </location>
</feature>
<dbReference type="InterPro" id="IPR036259">
    <property type="entry name" value="MFS_trans_sf"/>
</dbReference>
<feature type="transmembrane region" description="Helical" evidence="26">
    <location>
        <begin position="438"/>
        <end position="456"/>
    </location>
</feature>
<evidence type="ECO:0000256" key="2">
    <source>
        <dbReference type="ARBA" id="ARBA00004651"/>
    </source>
</evidence>
<evidence type="ECO:0000256" key="11">
    <source>
        <dbReference type="ARBA" id="ARBA00044881"/>
    </source>
</evidence>
<comment type="catalytic activity">
    <reaction evidence="20">
        <text>L-alanyl-L-lysine(out) = L-alanyl-L-lysine(in)</text>
        <dbReference type="Rhea" id="RHEA:79415"/>
        <dbReference type="ChEBI" id="CHEBI:192470"/>
    </reaction>
</comment>
<keyword evidence="4" id="KW-0813">Transport</keyword>
<comment type="subcellular location">
    <subcellularLocation>
        <location evidence="2">Cell membrane</location>
        <topology evidence="2">Multi-pass membrane protein</topology>
    </subcellularLocation>
    <subcellularLocation>
        <location evidence="1">Lysosome membrane</location>
        <topology evidence="1">Multi-pass membrane protein</topology>
    </subcellularLocation>
</comment>
<evidence type="ECO:0000259" key="27">
    <source>
        <dbReference type="PROSITE" id="PS50850"/>
    </source>
</evidence>
<keyword evidence="8" id="KW-0458">Lysosome</keyword>
<evidence type="ECO:0000256" key="16">
    <source>
        <dbReference type="ARBA" id="ARBA00044899"/>
    </source>
</evidence>
<proteinExistence type="inferred from homology"/>
<evidence type="ECO:0000256" key="21">
    <source>
        <dbReference type="ARBA" id="ARBA00044924"/>
    </source>
</evidence>
<dbReference type="PANTHER" id="PTHR23512:SF3">
    <property type="entry name" value="MAJOR FACILITATOR SUPERFAMILY DOMAIN-CONTAINING PROTEIN 1"/>
    <property type="match status" value="1"/>
</dbReference>
<comment type="catalytic activity">
    <reaction evidence="12">
        <text>L-alpha-aminoacyl-L-histidine(out) = L-alpha-aminoacyl-L-histidine(in)</text>
        <dbReference type="Rhea" id="RHEA:79375"/>
        <dbReference type="ChEBI" id="CHEBI:229967"/>
    </reaction>
</comment>
<comment type="catalytic activity">
    <reaction evidence="17">
        <text>L-lysyl-L-lysine(out) = L-lysyl-L-lysine(in)</text>
        <dbReference type="Rhea" id="RHEA:79403"/>
        <dbReference type="ChEBI" id="CHEBI:229956"/>
    </reaction>
</comment>
<dbReference type="PANTHER" id="PTHR23512">
    <property type="entry name" value="MAJOR FACILITATOR SUPERFAMILY DOMAIN-CONTAINING PROTEIN 1"/>
    <property type="match status" value="1"/>
</dbReference>
<evidence type="ECO:0000256" key="4">
    <source>
        <dbReference type="ARBA" id="ARBA00022448"/>
    </source>
</evidence>
<comment type="catalytic activity">
    <reaction evidence="18">
        <text>L-arginyl-glycine(out) = L-arginyl-glycine(in)</text>
        <dbReference type="Rhea" id="RHEA:79391"/>
        <dbReference type="ChEBI" id="CHEBI:229955"/>
    </reaction>
</comment>
<evidence type="ECO:0000256" key="14">
    <source>
        <dbReference type="ARBA" id="ARBA00044893"/>
    </source>
</evidence>
<feature type="domain" description="Major facilitator superfamily (MFS) profile" evidence="27">
    <location>
        <begin position="13"/>
        <end position="462"/>
    </location>
</feature>
<comment type="catalytic activity">
    <reaction evidence="21">
        <text>L-lysyl-glycine(out) = L-lysyl-glycine(in)</text>
        <dbReference type="Rhea" id="RHEA:79407"/>
        <dbReference type="ChEBI" id="CHEBI:191202"/>
    </reaction>
</comment>
<evidence type="ECO:0000256" key="24">
    <source>
        <dbReference type="ARBA" id="ARBA00045709"/>
    </source>
</evidence>
<feature type="transmembrane region" description="Helical" evidence="26">
    <location>
        <begin position="361"/>
        <end position="382"/>
    </location>
</feature>
<dbReference type="EMBL" id="CP049863">
    <property type="protein sequence ID" value="QIK62698.1"/>
    <property type="molecule type" value="Genomic_DNA"/>
</dbReference>
<dbReference type="CDD" id="cd06174">
    <property type="entry name" value="MFS"/>
    <property type="match status" value="1"/>
</dbReference>
<feature type="transmembrane region" description="Helical" evidence="26">
    <location>
        <begin position="137"/>
        <end position="159"/>
    </location>
</feature>
<evidence type="ECO:0000256" key="1">
    <source>
        <dbReference type="ARBA" id="ARBA00004155"/>
    </source>
</evidence>
<dbReference type="GO" id="GO:0022857">
    <property type="term" value="F:transmembrane transporter activity"/>
    <property type="evidence" value="ECO:0007669"/>
    <property type="project" value="InterPro"/>
</dbReference>
<feature type="transmembrane region" description="Helical" evidence="26">
    <location>
        <begin position="394"/>
        <end position="418"/>
    </location>
</feature>
<feature type="transmembrane region" description="Helical" evidence="26">
    <location>
        <begin position="78"/>
        <end position="98"/>
    </location>
</feature>
<comment type="catalytic activity">
    <reaction evidence="10">
        <text>L-histidyl-glycine(out) = L-histidyl-glycine(in)</text>
        <dbReference type="Rhea" id="RHEA:79395"/>
        <dbReference type="ChEBI" id="CHEBI:229957"/>
    </reaction>
</comment>
<evidence type="ECO:0000256" key="8">
    <source>
        <dbReference type="ARBA" id="ARBA00023228"/>
    </source>
</evidence>
<protein>
    <recommendedName>
        <fullName evidence="22">Lysosomal dipeptide transporter MFSD1</fullName>
    </recommendedName>
    <alternativeName>
        <fullName evidence="23">Major facilitator superfamily domain-containing protein 1</fullName>
    </alternativeName>
</protein>
<comment type="function">
    <text evidence="24">Lysosomal dipeptide uniporter that selectively exports lysine, arginine or histidine-containing dipeptides with a net positive charge from the lysosome lumen into the cytosol. Could play a role in a specific type of protein O-glycosylation indirectly regulating macrophages migration and tissue invasion. Also essential for liver homeostasis.</text>
</comment>
<dbReference type="AlphaFoldDB" id="A0A6G7XE93"/>
<dbReference type="InterPro" id="IPR020846">
    <property type="entry name" value="MFS_dom"/>
</dbReference>
<dbReference type="KEGG" id="lvi:G7068_05375"/>
<comment type="similarity">
    <text evidence="3">Belongs to the major facilitator superfamily.</text>
</comment>
<comment type="catalytic activity">
    <reaction evidence="9">
        <text>L-lysyl-L-alanine(out) = L-lysyl-L-alanine(in)</text>
        <dbReference type="Rhea" id="RHEA:79399"/>
        <dbReference type="ChEBI" id="CHEBI:229954"/>
    </reaction>
</comment>
<comment type="catalytic activity">
    <reaction evidence="11">
        <text>L-alpha-aminoacyl-L-arginine(out) = L-alpha-aminoacyl-L-arginine(in)</text>
        <dbReference type="Rhea" id="RHEA:79367"/>
        <dbReference type="ChEBI" id="CHEBI:229968"/>
    </reaction>
</comment>
<evidence type="ECO:0000256" key="22">
    <source>
        <dbReference type="ARBA" id="ARBA00044985"/>
    </source>
</evidence>
<dbReference type="GO" id="GO:0005765">
    <property type="term" value="C:lysosomal membrane"/>
    <property type="evidence" value="ECO:0007669"/>
    <property type="project" value="UniProtKB-SubCell"/>
</dbReference>
<evidence type="ECO:0000256" key="25">
    <source>
        <dbReference type="ARBA" id="ARBA00046376"/>
    </source>
</evidence>
<evidence type="ECO:0000256" key="7">
    <source>
        <dbReference type="ARBA" id="ARBA00023136"/>
    </source>
</evidence>
<accession>A0A6G7XE93</accession>
<evidence type="ECO:0000313" key="29">
    <source>
        <dbReference type="Proteomes" id="UP000502677"/>
    </source>
</evidence>
<name>A0A6G7XE93_9MICO</name>
<reference evidence="28 29" key="1">
    <citation type="submission" date="2020-03" db="EMBL/GenBank/DDBJ databases">
        <title>Leucobacter sp. nov., isolated from beetles.</title>
        <authorList>
            <person name="Hyun D.-W."/>
            <person name="Bae J.-W."/>
        </authorList>
    </citation>
    <scope>NUCLEOTIDE SEQUENCE [LARGE SCALE GENOMIC DNA]</scope>
    <source>
        <strain evidence="28 29">HDW9C</strain>
    </source>
</reference>
<feature type="transmembrane region" description="Helical" evidence="26">
    <location>
        <begin position="165"/>
        <end position="187"/>
    </location>
</feature>
<dbReference type="Pfam" id="PF07690">
    <property type="entry name" value="MFS_1"/>
    <property type="match status" value="1"/>
</dbReference>
<evidence type="ECO:0000256" key="23">
    <source>
        <dbReference type="ARBA" id="ARBA00045018"/>
    </source>
</evidence>
<keyword evidence="5 26" id="KW-0812">Transmembrane</keyword>
<evidence type="ECO:0000256" key="20">
    <source>
        <dbReference type="ARBA" id="ARBA00044919"/>
    </source>
</evidence>
<dbReference type="RefSeq" id="WP_166289941.1">
    <property type="nucleotide sequence ID" value="NZ_CP049863.1"/>
</dbReference>
<organism evidence="28 29">
    <name type="scientific">Leucobacter viscericola</name>
    <dbReference type="NCBI Taxonomy" id="2714935"/>
    <lineage>
        <taxon>Bacteria</taxon>
        <taxon>Bacillati</taxon>
        <taxon>Actinomycetota</taxon>
        <taxon>Actinomycetes</taxon>
        <taxon>Micrococcales</taxon>
        <taxon>Microbacteriaceae</taxon>
        <taxon>Leucobacter</taxon>
    </lineage>
</organism>
<evidence type="ECO:0000256" key="10">
    <source>
        <dbReference type="ARBA" id="ARBA00044878"/>
    </source>
</evidence>
<feature type="transmembrane region" description="Helical" evidence="26">
    <location>
        <begin position="104"/>
        <end position="125"/>
    </location>
</feature>
<comment type="subunit">
    <text evidence="25">Homodimer. Interacts with lysosomal protein GLMP (via lumenal domain); the interaction starts while both proteins are still in the endoplasmic reticulum and is required for stabilization of MFSD1 in lysosomes but has no direct effect on its targeting to lysosomes or transporter activity.</text>
</comment>
<comment type="catalytic activity">
    <reaction evidence="15">
        <text>L-aspartyl-L-lysine(out) = L-aspartyl-L-lysine(in)</text>
        <dbReference type="Rhea" id="RHEA:79411"/>
        <dbReference type="ChEBI" id="CHEBI:229953"/>
    </reaction>
</comment>
<evidence type="ECO:0000313" key="28">
    <source>
        <dbReference type="EMBL" id="QIK62698.1"/>
    </source>
</evidence>
<keyword evidence="29" id="KW-1185">Reference proteome</keyword>
<gene>
    <name evidence="28" type="ORF">G7068_05375</name>
</gene>
<dbReference type="Gene3D" id="1.20.1250.20">
    <property type="entry name" value="MFS general substrate transporter like domains"/>
    <property type="match status" value="2"/>
</dbReference>
<evidence type="ECO:0000256" key="3">
    <source>
        <dbReference type="ARBA" id="ARBA00008335"/>
    </source>
</evidence>
<evidence type="ECO:0000256" key="15">
    <source>
        <dbReference type="ARBA" id="ARBA00044898"/>
    </source>
</evidence>